<accession>A0ABP5IHR9</accession>
<reference evidence="3" key="1">
    <citation type="journal article" date="2019" name="Int. J. Syst. Evol. Microbiol.">
        <title>The Global Catalogue of Microorganisms (GCM) 10K type strain sequencing project: providing services to taxonomists for standard genome sequencing and annotation.</title>
        <authorList>
            <consortium name="The Broad Institute Genomics Platform"/>
            <consortium name="The Broad Institute Genome Sequencing Center for Infectious Disease"/>
            <person name="Wu L."/>
            <person name="Ma J."/>
        </authorList>
    </citation>
    <scope>NUCLEOTIDE SEQUENCE [LARGE SCALE GENOMIC DNA]</scope>
    <source>
        <strain evidence="3">JCM 15478</strain>
    </source>
</reference>
<protein>
    <submittedName>
        <fullName evidence="2">DUF6191 domain-containing protein</fullName>
    </submittedName>
</protein>
<dbReference type="Pfam" id="PF19690">
    <property type="entry name" value="DUF6191"/>
    <property type="match status" value="1"/>
</dbReference>
<sequence>MFNLAQELFAPSQRHADDERQRLEHTRVEAGNADPAAGPIDLSSGKVLIRPSAPRED</sequence>
<evidence type="ECO:0000313" key="3">
    <source>
        <dbReference type="Proteomes" id="UP001500016"/>
    </source>
</evidence>
<dbReference type="Proteomes" id="UP001500016">
    <property type="component" value="Unassembled WGS sequence"/>
</dbReference>
<gene>
    <name evidence="2" type="ORF">GCM10009801_71070</name>
</gene>
<evidence type="ECO:0000256" key="1">
    <source>
        <dbReference type="SAM" id="MobiDB-lite"/>
    </source>
</evidence>
<organism evidence="2 3">
    <name type="scientific">Streptomyces albiaxialis</name>
    <dbReference type="NCBI Taxonomy" id="329523"/>
    <lineage>
        <taxon>Bacteria</taxon>
        <taxon>Bacillati</taxon>
        <taxon>Actinomycetota</taxon>
        <taxon>Actinomycetes</taxon>
        <taxon>Kitasatosporales</taxon>
        <taxon>Streptomycetaceae</taxon>
        <taxon>Streptomyces</taxon>
    </lineage>
</organism>
<feature type="region of interest" description="Disordered" evidence="1">
    <location>
        <begin position="1"/>
        <end position="57"/>
    </location>
</feature>
<dbReference type="EMBL" id="BAAAPE010000022">
    <property type="protein sequence ID" value="GAA2099450.1"/>
    <property type="molecule type" value="Genomic_DNA"/>
</dbReference>
<feature type="compositionally biased region" description="Basic and acidic residues" evidence="1">
    <location>
        <begin position="14"/>
        <end position="28"/>
    </location>
</feature>
<evidence type="ECO:0000313" key="2">
    <source>
        <dbReference type="EMBL" id="GAA2099450.1"/>
    </source>
</evidence>
<dbReference type="InterPro" id="IPR045684">
    <property type="entry name" value="DUF6191"/>
</dbReference>
<comment type="caution">
    <text evidence="2">The sequence shown here is derived from an EMBL/GenBank/DDBJ whole genome shotgun (WGS) entry which is preliminary data.</text>
</comment>
<dbReference type="RefSeq" id="WP_344534234.1">
    <property type="nucleotide sequence ID" value="NZ_BAAAPE010000022.1"/>
</dbReference>
<name>A0ABP5IHR9_9ACTN</name>
<keyword evidence="3" id="KW-1185">Reference proteome</keyword>
<proteinExistence type="predicted"/>